<feature type="chain" id="PRO_5016938626" evidence="3">
    <location>
        <begin position="22"/>
        <end position="149"/>
    </location>
</feature>
<dbReference type="PROSITE" id="PS51257">
    <property type="entry name" value="PROKAR_LIPOPROTEIN"/>
    <property type="match status" value="1"/>
</dbReference>
<dbReference type="EMBL" id="CP030918">
    <property type="protein sequence ID" value="AXC50008.1"/>
    <property type="molecule type" value="Genomic_DNA"/>
</dbReference>
<evidence type="ECO:0000259" key="4">
    <source>
        <dbReference type="Pfam" id="PF04355"/>
    </source>
</evidence>
<protein>
    <submittedName>
        <fullName evidence="5">Outer membrane protein assembly factor BamE</fullName>
    </submittedName>
</protein>
<evidence type="ECO:0000256" key="3">
    <source>
        <dbReference type="SAM" id="SignalP"/>
    </source>
</evidence>
<accession>A0A344PKV3</accession>
<evidence type="ECO:0000256" key="1">
    <source>
        <dbReference type="ARBA" id="ARBA00022729"/>
    </source>
</evidence>
<dbReference type="Pfam" id="PF04355">
    <property type="entry name" value="BamE"/>
    <property type="match status" value="1"/>
</dbReference>
<dbReference type="AlphaFoldDB" id="A0A344PKV3"/>
<dbReference type="RefSeq" id="WP_114076327.1">
    <property type="nucleotide sequence ID" value="NZ_CP030918.1"/>
</dbReference>
<keyword evidence="2" id="KW-0472">Membrane</keyword>
<proteinExistence type="predicted"/>
<feature type="signal peptide" evidence="3">
    <location>
        <begin position="1"/>
        <end position="21"/>
    </location>
</feature>
<dbReference type="InterPro" id="IPR037873">
    <property type="entry name" value="BamE-like"/>
</dbReference>
<dbReference type="InterPro" id="IPR007450">
    <property type="entry name" value="BamE_dom"/>
</dbReference>
<gene>
    <name evidence="5" type="ORF">DRW48_10170</name>
</gene>
<evidence type="ECO:0000313" key="6">
    <source>
        <dbReference type="Proteomes" id="UP000252023"/>
    </source>
</evidence>
<evidence type="ECO:0000313" key="5">
    <source>
        <dbReference type="EMBL" id="AXC50008.1"/>
    </source>
</evidence>
<reference evidence="6" key="1">
    <citation type="submission" date="2018-07" db="EMBL/GenBank/DDBJ databases">
        <title>Genome sequencing of Paracoccus sp. SC2-6.</title>
        <authorList>
            <person name="Heo J."/>
            <person name="Kim S.-J."/>
            <person name="Kwon S.-W."/>
        </authorList>
    </citation>
    <scope>NUCLEOTIDE SEQUENCE [LARGE SCALE GENOMIC DNA]</scope>
    <source>
        <strain evidence="6">SC2-6</strain>
    </source>
</reference>
<keyword evidence="1 3" id="KW-0732">Signal</keyword>
<organism evidence="5 6">
    <name type="scientific">Paracoccus suum</name>
    <dbReference type="NCBI Taxonomy" id="2259340"/>
    <lineage>
        <taxon>Bacteria</taxon>
        <taxon>Pseudomonadati</taxon>
        <taxon>Pseudomonadota</taxon>
        <taxon>Alphaproteobacteria</taxon>
        <taxon>Rhodobacterales</taxon>
        <taxon>Paracoccaceae</taxon>
        <taxon>Paracoccus</taxon>
    </lineage>
</organism>
<dbReference type="OrthoDB" id="7203955at2"/>
<dbReference type="KEGG" id="pars:DRW48_10170"/>
<dbReference type="GO" id="GO:0019867">
    <property type="term" value="C:outer membrane"/>
    <property type="evidence" value="ECO:0007669"/>
    <property type="project" value="InterPro"/>
</dbReference>
<evidence type="ECO:0000256" key="2">
    <source>
        <dbReference type="ARBA" id="ARBA00023136"/>
    </source>
</evidence>
<keyword evidence="6" id="KW-1185">Reference proteome</keyword>
<name>A0A344PKV3_9RHOB</name>
<sequence>MNHARLTPLVLLLALILSSCAPVFRNHGYVPDDQSLASIVVGQTTRDEVPSLIGSPSAEGVLTGGAWFYVKSRFEHFGPYRPAEIKREVVAISFAESGTVANVERFGLERGRVVVLSQRVTDPGVSAASALRQILGNFGKFRADQIFGQ</sequence>
<feature type="domain" description="Outer membrane protein assembly factor BamE" evidence="4">
    <location>
        <begin position="28"/>
        <end position="103"/>
    </location>
</feature>
<dbReference type="Proteomes" id="UP000252023">
    <property type="component" value="Chromosome"/>
</dbReference>
<dbReference type="Gene3D" id="3.30.1450.10">
    <property type="match status" value="1"/>
</dbReference>